<feature type="domain" description="N-acetyltransferase" evidence="1">
    <location>
        <begin position="1"/>
        <end position="173"/>
    </location>
</feature>
<keyword evidence="2" id="KW-0012">Acyltransferase</keyword>
<evidence type="ECO:0000313" key="3">
    <source>
        <dbReference type="Proteomes" id="UP001596442"/>
    </source>
</evidence>
<dbReference type="SUPFAM" id="SSF55729">
    <property type="entry name" value="Acyl-CoA N-acyltransferases (Nat)"/>
    <property type="match status" value="1"/>
</dbReference>
<evidence type="ECO:0000259" key="1">
    <source>
        <dbReference type="PROSITE" id="PS51186"/>
    </source>
</evidence>
<evidence type="ECO:0000313" key="2">
    <source>
        <dbReference type="EMBL" id="MFC6753846.1"/>
    </source>
</evidence>
<reference evidence="2 3" key="1">
    <citation type="journal article" date="2019" name="Int. J. Syst. Evol. Microbiol.">
        <title>The Global Catalogue of Microorganisms (GCM) 10K type strain sequencing project: providing services to taxonomists for standard genome sequencing and annotation.</title>
        <authorList>
            <consortium name="The Broad Institute Genomics Platform"/>
            <consortium name="The Broad Institute Genome Sequencing Center for Infectious Disease"/>
            <person name="Wu L."/>
            <person name="Ma J."/>
        </authorList>
    </citation>
    <scope>NUCLEOTIDE SEQUENCE [LARGE SCALE GENOMIC DNA]</scope>
    <source>
        <strain evidence="2 3">CGMCC 1.3239</strain>
    </source>
</reference>
<keyword evidence="2" id="KW-0808">Transferase</keyword>
<dbReference type="PROSITE" id="PS51186">
    <property type="entry name" value="GNAT"/>
    <property type="match status" value="1"/>
</dbReference>
<accession>A0ABD5SCB9</accession>
<dbReference type="Gene3D" id="3.40.630.30">
    <property type="match status" value="1"/>
</dbReference>
<dbReference type="EC" id="2.3.-.-" evidence="2"/>
<dbReference type="InterPro" id="IPR000182">
    <property type="entry name" value="GNAT_dom"/>
</dbReference>
<dbReference type="PANTHER" id="PTHR43617:SF34">
    <property type="entry name" value="PUTATIVE-RELATED"/>
    <property type="match status" value="1"/>
</dbReference>
<organism evidence="2 3">
    <name type="scientific">Halorubrum tibetense</name>
    <dbReference type="NCBI Taxonomy" id="175631"/>
    <lineage>
        <taxon>Archaea</taxon>
        <taxon>Methanobacteriati</taxon>
        <taxon>Methanobacteriota</taxon>
        <taxon>Stenosarchaea group</taxon>
        <taxon>Halobacteria</taxon>
        <taxon>Halobacteriales</taxon>
        <taxon>Haloferacaceae</taxon>
        <taxon>Halorubrum</taxon>
    </lineage>
</organism>
<dbReference type="AlphaFoldDB" id="A0ABD5SCB9"/>
<comment type="caution">
    <text evidence="2">The sequence shown here is derived from an EMBL/GenBank/DDBJ whole genome shotgun (WGS) entry which is preliminary data.</text>
</comment>
<protein>
    <submittedName>
        <fullName evidence="2">GNAT family N-acetyltransferase</fullName>
        <ecNumber evidence="2">2.3.-.-</ecNumber>
    </submittedName>
</protein>
<dbReference type="Pfam" id="PF00583">
    <property type="entry name" value="Acetyltransf_1"/>
    <property type="match status" value="1"/>
</dbReference>
<dbReference type="RefSeq" id="WP_379781813.1">
    <property type="nucleotide sequence ID" value="NZ_JBHSWW010000151.1"/>
</dbReference>
<name>A0ABD5SCB9_9EURY</name>
<dbReference type="PANTHER" id="PTHR43617">
    <property type="entry name" value="L-AMINO ACID N-ACETYLTRANSFERASE"/>
    <property type="match status" value="1"/>
</dbReference>
<dbReference type="InterPro" id="IPR050276">
    <property type="entry name" value="MshD_Acetyltransferase"/>
</dbReference>
<keyword evidence="3" id="KW-1185">Reference proteome</keyword>
<proteinExistence type="predicted"/>
<sequence length="174" mass="19427">MELRRIEDRSDVRGVIRAHGRAWRAAYDGILPPDVLERQPIDPDPETVDGWEAGLRENREGVRIAVDDGRVCGFVDLRWGDAETKPFVGEGEADLKAIYVDPDRWGEGIGTSLLERGLTLLPDAVDVVRLEAFADNDVGARFYERRGFEATGRGSHEVVGESYPTTIYSRAVDR</sequence>
<dbReference type="CDD" id="cd04301">
    <property type="entry name" value="NAT_SF"/>
    <property type="match status" value="1"/>
</dbReference>
<dbReference type="EMBL" id="JBHSWW010000151">
    <property type="protein sequence ID" value="MFC6753846.1"/>
    <property type="molecule type" value="Genomic_DNA"/>
</dbReference>
<dbReference type="Proteomes" id="UP001596442">
    <property type="component" value="Unassembled WGS sequence"/>
</dbReference>
<gene>
    <name evidence="2" type="ORF">ACFQEU_10280</name>
</gene>
<dbReference type="InterPro" id="IPR016181">
    <property type="entry name" value="Acyl_CoA_acyltransferase"/>
</dbReference>
<dbReference type="GO" id="GO:0016746">
    <property type="term" value="F:acyltransferase activity"/>
    <property type="evidence" value="ECO:0007669"/>
    <property type="project" value="UniProtKB-KW"/>
</dbReference>